<dbReference type="AlphaFoldDB" id="A0AA48M1C3"/>
<feature type="domain" description="Transposase IS4-like" evidence="5">
    <location>
        <begin position="213"/>
        <end position="360"/>
    </location>
</feature>
<evidence type="ECO:0000313" key="7">
    <source>
        <dbReference type="EMBL" id="CAJ0855759.1"/>
    </source>
</evidence>
<sequence>MRGGDERSGALFSYVDLEARVPKSHPLRVIRALANDALAALAGEFSALYASTGRPSIPPEKLLRAMLLQAFYSIRSERQLMERLDFDLLFRWFAGLGIDDPVWDHSVFSKNRDRLLDGDVAAKFLAAVLAQPRVKRLLSNDHFSVDGTLIEAWASMKSFTLKGADESPENKMDDPPSGGGRSRNREAHFHGEKRSNDTHASTSDPDARLYRKGAGKEAKLCFIGHALMENRSALFVDACLTKADGHAERVAALHMIEPRADRPRRITLAADKGYDAEDFVNELRSMRVTPHVAQNVSGRSSAIDRRTARHAGYGLSQRIRKRIEEGFGWIKTVAGQEKTKFRGCDRVGFAFTFAAAAYNLVRLPKLLAAA</sequence>
<reference evidence="9" key="1">
    <citation type="submission" date="2023-07" db="EMBL/GenBank/DDBJ databases">
        <authorList>
            <person name="Pelsma A.J. K."/>
        </authorList>
    </citation>
    <scope>NUCLEOTIDE SEQUENCE</scope>
</reference>
<comment type="function">
    <text evidence="1">Involved in the transposition of the insertion sequence IS5.</text>
</comment>
<feature type="domain" description="Transposase InsH N-terminal" evidence="6">
    <location>
        <begin position="16"/>
        <end position="114"/>
    </location>
</feature>
<dbReference type="Pfam" id="PF05598">
    <property type="entry name" value="DUF772"/>
    <property type="match status" value="1"/>
</dbReference>
<organism evidence="9">
    <name type="scientific">freshwater sediment metagenome</name>
    <dbReference type="NCBI Taxonomy" id="556182"/>
    <lineage>
        <taxon>unclassified sequences</taxon>
        <taxon>metagenomes</taxon>
        <taxon>ecological metagenomes</taxon>
    </lineage>
</organism>
<dbReference type="InterPro" id="IPR047959">
    <property type="entry name" value="Transpos_IS5"/>
</dbReference>
<feature type="compositionally biased region" description="Basic and acidic residues" evidence="4">
    <location>
        <begin position="183"/>
        <end position="197"/>
    </location>
</feature>
<evidence type="ECO:0000256" key="1">
    <source>
        <dbReference type="ARBA" id="ARBA00003544"/>
    </source>
</evidence>
<keyword evidence="2" id="KW-0238">DNA-binding</keyword>
<accession>A0AA48M1C3</accession>
<dbReference type="InterPro" id="IPR002559">
    <property type="entry name" value="Transposase_11"/>
</dbReference>
<dbReference type="Pfam" id="PF01609">
    <property type="entry name" value="DDE_Tnp_1"/>
    <property type="match status" value="1"/>
</dbReference>
<evidence type="ECO:0000313" key="8">
    <source>
        <dbReference type="EMBL" id="CAJ0871496.1"/>
    </source>
</evidence>
<evidence type="ECO:0000313" key="10">
    <source>
        <dbReference type="EMBL" id="CAJ0892299.1"/>
    </source>
</evidence>
<dbReference type="EMBL" id="OY288114">
    <property type="protein sequence ID" value="CAJ0871496.1"/>
    <property type="molecule type" value="Genomic_DNA"/>
</dbReference>
<evidence type="ECO:0008006" key="11">
    <source>
        <dbReference type="Google" id="ProtNLM"/>
    </source>
</evidence>
<keyword evidence="3" id="KW-0233">DNA recombination</keyword>
<evidence type="ECO:0000256" key="2">
    <source>
        <dbReference type="ARBA" id="ARBA00023125"/>
    </source>
</evidence>
<feature type="compositionally biased region" description="Basic and acidic residues" evidence="4">
    <location>
        <begin position="164"/>
        <end position="174"/>
    </location>
</feature>
<dbReference type="EMBL" id="OY288114">
    <property type="protein sequence ID" value="CAJ0892299.1"/>
    <property type="molecule type" value="Genomic_DNA"/>
</dbReference>
<name>A0AA48M1C3_9ZZZZ</name>
<dbReference type="InterPro" id="IPR008490">
    <property type="entry name" value="Transposase_InsH_N"/>
</dbReference>
<dbReference type="EMBL" id="OY288114">
    <property type="protein sequence ID" value="CAJ0873977.1"/>
    <property type="molecule type" value="Genomic_DNA"/>
</dbReference>
<proteinExistence type="predicted"/>
<evidence type="ECO:0000259" key="5">
    <source>
        <dbReference type="Pfam" id="PF01609"/>
    </source>
</evidence>
<dbReference type="PANTHER" id="PTHR35604">
    <property type="entry name" value="TRANSPOSASE INSH FOR INSERTION SEQUENCE ELEMENT IS5A-RELATED"/>
    <property type="match status" value="1"/>
</dbReference>
<dbReference type="PANTHER" id="PTHR35604:SF2">
    <property type="entry name" value="TRANSPOSASE INSH FOR INSERTION SEQUENCE ELEMENT IS5A-RELATED"/>
    <property type="match status" value="1"/>
</dbReference>
<dbReference type="GO" id="GO:0006313">
    <property type="term" value="P:DNA transposition"/>
    <property type="evidence" value="ECO:0007669"/>
    <property type="project" value="InterPro"/>
</dbReference>
<evidence type="ECO:0000313" key="9">
    <source>
        <dbReference type="EMBL" id="CAJ0873977.1"/>
    </source>
</evidence>
<dbReference type="GO" id="GO:0003677">
    <property type="term" value="F:DNA binding"/>
    <property type="evidence" value="ECO:0007669"/>
    <property type="project" value="UniProtKB-KW"/>
</dbReference>
<feature type="region of interest" description="Disordered" evidence="4">
    <location>
        <begin position="164"/>
        <end position="208"/>
    </location>
</feature>
<gene>
    <name evidence="7" type="ORF">AMST5_00862</name>
    <name evidence="8" type="ORF">AMST5_02328</name>
    <name evidence="9" type="ORF">AMST5_02558</name>
    <name evidence="10" type="ORF">AMST5_04209</name>
</gene>
<dbReference type="GO" id="GO:0004803">
    <property type="term" value="F:transposase activity"/>
    <property type="evidence" value="ECO:0007669"/>
    <property type="project" value="InterPro"/>
</dbReference>
<dbReference type="EMBL" id="OY288114">
    <property type="protein sequence ID" value="CAJ0855759.1"/>
    <property type="molecule type" value="Genomic_DNA"/>
</dbReference>
<evidence type="ECO:0000256" key="4">
    <source>
        <dbReference type="SAM" id="MobiDB-lite"/>
    </source>
</evidence>
<dbReference type="NCBIfam" id="NF033581">
    <property type="entry name" value="transpos_IS5_4"/>
    <property type="match status" value="1"/>
</dbReference>
<protein>
    <recommendedName>
        <fullName evidence="11">Transposase</fullName>
    </recommendedName>
</protein>
<evidence type="ECO:0000259" key="6">
    <source>
        <dbReference type="Pfam" id="PF05598"/>
    </source>
</evidence>
<evidence type="ECO:0000256" key="3">
    <source>
        <dbReference type="ARBA" id="ARBA00023172"/>
    </source>
</evidence>